<name>A0ACC2PWH1_9HYME</name>
<comment type="caution">
    <text evidence="1">The sequence shown here is derived from an EMBL/GenBank/DDBJ whole genome shotgun (WGS) entry which is preliminary data.</text>
</comment>
<dbReference type="EMBL" id="CM056741">
    <property type="protein sequence ID" value="KAJ8687770.1"/>
    <property type="molecule type" value="Genomic_DNA"/>
</dbReference>
<dbReference type="Proteomes" id="UP001239111">
    <property type="component" value="Chromosome 1"/>
</dbReference>
<sequence>MQPSDTFCLSFICVYVHQFGQLQHQKQQQQTHPRAHASNQYLEILPYGERQVKPIGSKIVLRCLPKVDEISLISVIEWIDPDNKVIESKRLAVLPLDSLSNNMMYTEKNPDGSMSLFFQGLTENHNGNYICRARYANTNLLTKSVEIETIVAITWEDAPKEQYPILGEDYAIRCKVRARPAPTVDWLYNGDVIRTNDHYVIETHALKIKNVKDTDDGQYTCRASVPETGQLEERVIRVEVHIKPTIYESPDPLVEVIEGETANIVCKGQGKPPPKFSWVKSLHKVDLSTANRFGVNPDTGALTISNVRQEDTDEYQCMATNLAGMATTNIQVRVIVRPKIMEFQNTTVAQGARAKLACKAYGRPAPSVTFRKHTSNKRYATGAQPEDDRIVLINNVDEHRGETIGELTIDQTLRSNDGMYECIASNKGGDAFKSGHLTVEFPPSFASMSNRTIWSWDQRPVNLSCIAESIPNATIRWTYYGDRDVKDDPNIEIFGNGPISSLYIRPLDRRYFTQYKCIARNTHGERQHFIEVREAPRPAPIPQVLNKETTATTLTFDIETPTAFPDLPIRTIITQYKQVTEPSWDTARNRTWAVGPRDGYVVENLEPATTYEFRFAASNDAGRGNWDTHRRFTTTARNVPGIVSFLSDSRNVVSHFHDKYNLKYRAPPDNGERIDYYLIKWCEADKHLDSDIEVRENTCREKQESKRETWIRDLMPNTYYKIEVRAHNLLGAGPSSDMIVKTTRGNMSNASVLQHQGSIISSAAIIGIVITVLIIIMLCTDAILCCTNKSGIIYYMYERSRRKPMDEEDAKLGRDEKEPLKDEKITPIIDNGNGTLRQQQLQQQHESSVTFDGKRSISKTGFVGKDSAV</sequence>
<protein>
    <submittedName>
        <fullName evidence="1">Uncharacterized protein</fullName>
    </submittedName>
</protein>
<proteinExistence type="predicted"/>
<evidence type="ECO:0000313" key="1">
    <source>
        <dbReference type="EMBL" id="KAJ8687770.1"/>
    </source>
</evidence>
<evidence type="ECO:0000313" key="2">
    <source>
        <dbReference type="Proteomes" id="UP001239111"/>
    </source>
</evidence>
<keyword evidence="2" id="KW-1185">Reference proteome</keyword>
<accession>A0ACC2PWH1</accession>
<reference evidence="1" key="1">
    <citation type="submission" date="2023-04" db="EMBL/GenBank/DDBJ databases">
        <title>A chromosome-level genome assembly of the parasitoid wasp Eretmocerus hayati.</title>
        <authorList>
            <person name="Zhong Y."/>
            <person name="Liu S."/>
            <person name="Liu Y."/>
        </authorList>
    </citation>
    <scope>NUCLEOTIDE SEQUENCE</scope>
    <source>
        <strain evidence="1">ZJU_SS_LIU_2023</strain>
    </source>
</reference>
<gene>
    <name evidence="1" type="ORF">QAD02_023564</name>
</gene>
<organism evidence="1 2">
    <name type="scientific">Eretmocerus hayati</name>
    <dbReference type="NCBI Taxonomy" id="131215"/>
    <lineage>
        <taxon>Eukaryota</taxon>
        <taxon>Metazoa</taxon>
        <taxon>Ecdysozoa</taxon>
        <taxon>Arthropoda</taxon>
        <taxon>Hexapoda</taxon>
        <taxon>Insecta</taxon>
        <taxon>Pterygota</taxon>
        <taxon>Neoptera</taxon>
        <taxon>Endopterygota</taxon>
        <taxon>Hymenoptera</taxon>
        <taxon>Apocrita</taxon>
        <taxon>Proctotrupomorpha</taxon>
        <taxon>Chalcidoidea</taxon>
        <taxon>Aphelinidae</taxon>
        <taxon>Aphelininae</taxon>
        <taxon>Eretmocerus</taxon>
    </lineage>
</organism>